<keyword evidence="2" id="KW-1185">Reference proteome</keyword>
<sequence>MAGGDLRQVSKRASDPEMDFIMVAVVKFSLIRSLSFRQMIGTILAHKSYSFLEQGKVELLVDLKTSTVGPSTRALEDCSLFSGENGHQSYFVLGTADARQYDKEEDVVPSTCVKFLLPCTIRREVSVSISGNDNASAKVMNSCIMSPVDPVEAKNLSAELNESKEINGIEVSDDSKVVLSHSDKSSSGGGQTIVITMADNTGELGGTITKFLSTPGIIELREYNSVVEDRMVFEVSSMGPEHELEKQRVFPPSCDSRGSKYEADSGGEVELKSYTQDLKHYGKCFILT</sequence>
<accession>A0AAN9QAN3</accession>
<gene>
    <name evidence="1" type="ORF">VNO77_22537</name>
</gene>
<dbReference type="EMBL" id="JAYMYQ010000005">
    <property type="protein sequence ID" value="KAK7328431.1"/>
    <property type="molecule type" value="Genomic_DNA"/>
</dbReference>
<comment type="caution">
    <text evidence="1">The sequence shown here is derived from an EMBL/GenBank/DDBJ whole genome shotgun (WGS) entry which is preliminary data.</text>
</comment>
<dbReference type="Proteomes" id="UP001367508">
    <property type="component" value="Unassembled WGS sequence"/>
</dbReference>
<evidence type="ECO:0000313" key="1">
    <source>
        <dbReference type="EMBL" id="KAK7328431.1"/>
    </source>
</evidence>
<proteinExistence type="predicted"/>
<protein>
    <submittedName>
        <fullName evidence="1">Uncharacterized protein</fullName>
    </submittedName>
</protein>
<organism evidence="1 2">
    <name type="scientific">Canavalia gladiata</name>
    <name type="common">Sword bean</name>
    <name type="synonym">Dolichos gladiatus</name>
    <dbReference type="NCBI Taxonomy" id="3824"/>
    <lineage>
        <taxon>Eukaryota</taxon>
        <taxon>Viridiplantae</taxon>
        <taxon>Streptophyta</taxon>
        <taxon>Embryophyta</taxon>
        <taxon>Tracheophyta</taxon>
        <taxon>Spermatophyta</taxon>
        <taxon>Magnoliopsida</taxon>
        <taxon>eudicotyledons</taxon>
        <taxon>Gunneridae</taxon>
        <taxon>Pentapetalae</taxon>
        <taxon>rosids</taxon>
        <taxon>fabids</taxon>
        <taxon>Fabales</taxon>
        <taxon>Fabaceae</taxon>
        <taxon>Papilionoideae</taxon>
        <taxon>50 kb inversion clade</taxon>
        <taxon>NPAAA clade</taxon>
        <taxon>indigoferoid/millettioid clade</taxon>
        <taxon>Phaseoleae</taxon>
        <taxon>Canavalia</taxon>
    </lineage>
</organism>
<evidence type="ECO:0000313" key="2">
    <source>
        <dbReference type="Proteomes" id="UP001367508"/>
    </source>
</evidence>
<reference evidence="1 2" key="1">
    <citation type="submission" date="2024-01" db="EMBL/GenBank/DDBJ databases">
        <title>The genomes of 5 underutilized Papilionoideae crops provide insights into root nodulation and disease resistanc.</title>
        <authorList>
            <person name="Jiang F."/>
        </authorList>
    </citation>
    <scope>NUCLEOTIDE SEQUENCE [LARGE SCALE GENOMIC DNA]</scope>
    <source>
        <strain evidence="1">LVBAO_FW01</strain>
        <tissue evidence="1">Leaves</tissue>
    </source>
</reference>
<name>A0AAN9QAN3_CANGL</name>
<dbReference type="AlphaFoldDB" id="A0AAN9QAN3"/>